<accession>A0ACD1G1R1</accession>
<organism evidence="1 2">
    <name type="scientific">Aspergillus brunneoviolaceus CBS 621.78</name>
    <dbReference type="NCBI Taxonomy" id="1450534"/>
    <lineage>
        <taxon>Eukaryota</taxon>
        <taxon>Fungi</taxon>
        <taxon>Dikarya</taxon>
        <taxon>Ascomycota</taxon>
        <taxon>Pezizomycotina</taxon>
        <taxon>Eurotiomycetes</taxon>
        <taxon>Eurotiomycetidae</taxon>
        <taxon>Eurotiales</taxon>
        <taxon>Aspergillaceae</taxon>
        <taxon>Aspergillus</taxon>
        <taxon>Aspergillus subgen. Circumdati</taxon>
    </lineage>
</organism>
<dbReference type="Proteomes" id="UP000249057">
    <property type="component" value="Unassembled WGS sequence"/>
</dbReference>
<reference evidence="1" key="1">
    <citation type="submission" date="2018-02" db="EMBL/GenBank/DDBJ databases">
        <title>The genomes of Aspergillus section Nigri reveals drivers in fungal speciation.</title>
        <authorList>
            <consortium name="DOE Joint Genome Institute"/>
            <person name="Vesth T.C."/>
            <person name="Nybo J."/>
            <person name="Theobald S."/>
            <person name="Brandl J."/>
            <person name="Frisvad J.C."/>
            <person name="Nielsen K.F."/>
            <person name="Lyhne E.K."/>
            <person name="Kogle M.E."/>
            <person name="Kuo A."/>
            <person name="Riley R."/>
            <person name="Clum A."/>
            <person name="Nolan M."/>
            <person name="Lipzen A."/>
            <person name="Salamov A."/>
            <person name="Henrissat B."/>
            <person name="Wiebenga A."/>
            <person name="De vries R.P."/>
            <person name="Grigoriev I.V."/>
            <person name="Mortensen U.H."/>
            <person name="Andersen M.R."/>
            <person name="Baker S.E."/>
        </authorList>
    </citation>
    <scope>NUCLEOTIDE SEQUENCE</scope>
    <source>
        <strain evidence="1">CBS 621.78</strain>
    </source>
</reference>
<sequence>MCEKTEHHIYEGGEITFLLQEEPAGESSTTSTLAPAIKAEPDNSDTLAMQLSSVAISECPPRKKTKYSHTTQEQATADQHSKPRPHPHPHPHPQTKDHHHHLKHKQPTPTPTPTPQPTVYKIHACKTHLASASPFFSRMFTHPNFTEGQTLTETGHLTLTVEWPLAPFLLLMRIIHHQTHPWPDKIDFQTLVDLTIMADYYGCVHVVKFYVGGWLDRLERRLPRRYSEEVVVKWIFVAWVYGRQNVLRCCTRMAIENATDEVRANVYQLRVCEMIIESINRWRCRAIFRVRRALKYMRKECLMDLRGDGFDKNATRLGALEINCHRGRIRLREEFEDEEEDEKEEPYLGESYRGLIKKIDGWRNPKGYDLKAALDLPIVIQGVTWKVIREYPYARVE</sequence>
<keyword evidence="2" id="KW-1185">Reference proteome</keyword>
<proteinExistence type="predicted"/>
<protein>
    <submittedName>
        <fullName evidence="1">Uncharacterized protein</fullName>
    </submittedName>
</protein>
<evidence type="ECO:0000313" key="1">
    <source>
        <dbReference type="EMBL" id="RAH43199.1"/>
    </source>
</evidence>
<evidence type="ECO:0000313" key="2">
    <source>
        <dbReference type="Proteomes" id="UP000249057"/>
    </source>
</evidence>
<gene>
    <name evidence="1" type="ORF">BO95DRAFT_466185</name>
</gene>
<name>A0ACD1G1R1_9EURO</name>
<dbReference type="EMBL" id="KZ825365">
    <property type="protein sequence ID" value="RAH43199.1"/>
    <property type="molecule type" value="Genomic_DNA"/>
</dbReference>